<dbReference type="Pfam" id="PF12643">
    <property type="entry name" value="MazG-like"/>
    <property type="match status" value="1"/>
</dbReference>
<dbReference type="InterPro" id="IPR025984">
    <property type="entry name" value="DCTPP"/>
</dbReference>
<dbReference type="OMA" id="DDICHVI"/>
<dbReference type="Proteomes" id="UP000214975">
    <property type="component" value="Chromosome"/>
</dbReference>
<evidence type="ECO:0000313" key="4">
    <source>
        <dbReference type="Proteomes" id="UP000215301"/>
    </source>
</evidence>
<dbReference type="EMBL" id="NKHD01000029">
    <property type="protein sequence ID" value="OXT06674.1"/>
    <property type="molecule type" value="Genomic_DNA"/>
</dbReference>
<evidence type="ECO:0000313" key="2">
    <source>
        <dbReference type="EMBL" id="OXT06674.1"/>
    </source>
</evidence>
<reference evidence="1 3" key="1">
    <citation type="submission" date="2016-08" db="EMBL/GenBank/DDBJ databases">
        <title>A novel genetic cassette of butanologenic Thermoanaerobacterium thermosaccharolyticum that directly convert cellulose to butanol.</title>
        <authorList>
            <person name="Li T."/>
            <person name="He J."/>
        </authorList>
    </citation>
    <scope>NUCLEOTIDE SEQUENCE [LARGE SCALE GENOMIC DNA]</scope>
    <source>
        <strain evidence="1 3">TG57</strain>
    </source>
</reference>
<sequence length="99" mass="11628">MDNNFDITKNIKSLESLKVELLDRTASIFKNFNNDDISLELIDNICHVIITGYLLGNKLGYDFREIDEEILKRIRSISAEIKEEDSENYRDLIAYLKKR</sequence>
<dbReference type="GO" id="GO:0009143">
    <property type="term" value="P:nucleoside triphosphate catabolic process"/>
    <property type="evidence" value="ECO:0007669"/>
    <property type="project" value="InterPro"/>
</dbReference>
<dbReference type="GO" id="GO:0047429">
    <property type="term" value="F:nucleoside triphosphate diphosphatase activity"/>
    <property type="evidence" value="ECO:0007669"/>
    <property type="project" value="InterPro"/>
</dbReference>
<dbReference type="EMBL" id="CP016893">
    <property type="protein sequence ID" value="AST57415.1"/>
    <property type="molecule type" value="Genomic_DNA"/>
</dbReference>
<organism evidence="2 4">
    <name type="scientific">Thermoanaerobacterium thermosaccharolyticum</name>
    <name type="common">Clostridium thermosaccharolyticum</name>
    <dbReference type="NCBI Taxonomy" id="1517"/>
    <lineage>
        <taxon>Bacteria</taxon>
        <taxon>Bacillati</taxon>
        <taxon>Bacillota</taxon>
        <taxon>Clostridia</taxon>
        <taxon>Thermoanaerobacterales</taxon>
        <taxon>Thermoanaerobacteraceae</taxon>
        <taxon>Thermoanaerobacterium</taxon>
    </lineage>
</organism>
<dbReference type="AlphaFoldDB" id="A0A231VEU8"/>
<accession>A0A231VEU8</accession>
<protein>
    <submittedName>
        <fullName evidence="1">MazG-like family</fullName>
    </submittedName>
</protein>
<gene>
    <name evidence="2" type="ORF">CE561_10400</name>
    <name evidence="1" type="ORF">Thert_01348</name>
</gene>
<dbReference type="GeneID" id="93865509"/>
<proteinExistence type="predicted"/>
<evidence type="ECO:0000313" key="3">
    <source>
        <dbReference type="Proteomes" id="UP000214975"/>
    </source>
</evidence>
<dbReference type="Proteomes" id="UP000215301">
    <property type="component" value="Unassembled WGS sequence"/>
</dbReference>
<dbReference type="RefSeq" id="WP_013299128.1">
    <property type="nucleotide sequence ID" value="NZ_CP016893.1"/>
</dbReference>
<evidence type="ECO:0000313" key="1">
    <source>
        <dbReference type="EMBL" id="AST57415.1"/>
    </source>
</evidence>
<name>A0A231VEU8_THETR</name>
<reference evidence="2 4" key="2">
    <citation type="submission" date="2017-06" db="EMBL/GenBank/DDBJ databases">
        <title>Isolation and characterization of a thermophilic and butanogenic Thermoanaerobacterium thermosaccharolyticum M5 capable of efficient degradation of hemicellulose.</title>
        <authorList>
            <person name="Xin F."/>
            <person name="Jiang Y."/>
        </authorList>
    </citation>
    <scope>NUCLEOTIDE SEQUENCE [LARGE SCALE GENOMIC DNA]</scope>
    <source>
        <strain evidence="2 4">M5</strain>
    </source>
</reference>